<dbReference type="GO" id="GO:0005797">
    <property type="term" value="C:Golgi medial cisterna"/>
    <property type="evidence" value="ECO:0007669"/>
    <property type="project" value="TreeGrafter"/>
</dbReference>
<comment type="function">
    <text evidence="10">Involved in transport from the ER to the Golgi apparatus as well as in intra-Golgi transport. It belongs to a super-family of proteins called t-SNAREs or soluble NSF (N-ethylmaleimide-sensitive factor) attachment protein receptor.</text>
</comment>
<evidence type="ECO:0000256" key="3">
    <source>
        <dbReference type="ARBA" id="ARBA00015612"/>
    </source>
</evidence>
<keyword evidence="7 11" id="KW-1133">Transmembrane helix</keyword>
<dbReference type="GO" id="GO:0006906">
    <property type="term" value="P:vesicle fusion"/>
    <property type="evidence" value="ECO:0007669"/>
    <property type="project" value="TreeGrafter"/>
</dbReference>
<evidence type="ECO:0000256" key="4">
    <source>
        <dbReference type="ARBA" id="ARBA00022448"/>
    </source>
</evidence>
<feature type="transmembrane region" description="Helical" evidence="11">
    <location>
        <begin position="215"/>
        <end position="233"/>
    </location>
</feature>
<keyword evidence="4 10" id="KW-0813">Transport</keyword>
<proteinExistence type="evidence at transcript level"/>
<evidence type="ECO:0000256" key="6">
    <source>
        <dbReference type="ARBA" id="ARBA00022927"/>
    </source>
</evidence>
<evidence type="ECO:0000256" key="5">
    <source>
        <dbReference type="ARBA" id="ARBA00022692"/>
    </source>
</evidence>
<dbReference type="Pfam" id="PF12352">
    <property type="entry name" value="V-SNARE_C"/>
    <property type="match status" value="1"/>
</dbReference>
<dbReference type="AlphaFoldDB" id="A0A0P4VJF0"/>
<name>A0A0P4VJF0_9HEMI</name>
<organism evidence="12">
    <name type="scientific">Rhodnius neglectus</name>
    <dbReference type="NCBI Taxonomy" id="72488"/>
    <lineage>
        <taxon>Eukaryota</taxon>
        <taxon>Metazoa</taxon>
        <taxon>Ecdysozoa</taxon>
        <taxon>Arthropoda</taxon>
        <taxon>Hexapoda</taxon>
        <taxon>Insecta</taxon>
        <taxon>Pterygota</taxon>
        <taxon>Neoptera</taxon>
        <taxon>Paraneoptera</taxon>
        <taxon>Hemiptera</taxon>
        <taxon>Heteroptera</taxon>
        <taxon>Panheteroptera</taxon>
        <taxon>Cimicomorpha</taxon>
        <taxon>Reduviidae</taxon>
        <taxon>Triatominae</taxon>
        <taxon>Rhodnius</taxon>
    </lineage>
</organism>
<reference evidence="12" key="1">
    <citation type="journal article" date="2016" name="PLoS Negl. Trop. Dis.">
        <title>A Deep Insight into the Sialome of Rhodnius neglectus, a Vector of Chagas Disease.</title>
        <authorList>
            <person name="Santiago P.B."/>
            <person name="Assumpcao T.C."/>
            <person name="Araujo C.N."/>
            <person name="Bastos I.M."/>
            <person name="Neves D."/>
            <person name="Silva I.G."/>
            <person name="Charneau S."/>
            <person name="Queiroz R.M."/>
            <person name="Raiol T."/>
            <person name="Oliveira J.V."/>
            <person name="Sousa M.V."/>
            <person name="Calvo E."/>
            <person name="Ribeiro J.M."/>
            <person name="Santana J.M."/>
        </authorList>
    </citation>
    <scope>NUCLEOTIDE SEQUENCE</scope>
    <source>
        <tissue evidence="12">Salivary glands</tissue>
    </source>
</reference>
<dbReference type="PIRSF" id="PIRSF027109">
    <property type="entry name" value="Golgi_SNARE"/>
    <property type="match status" value="1"/>
</dbReference>
<dbReference type="GO" id="GO:0005484">
    <property type="term" value="F:SNAP receptor activity"/>
    <property type="evidence" value="ECO:0007669"/>
    <property type="project" value="TreeGrafter"/>
</dbReference>
<dbReference type="EMBL" id="GDKW01001480">
    <property type="protein sequence ID" value="JAI55115.1"/>
    <property type="molecule type" value="mRNA"/>
</dbReference>
<comment type="subcellular location">
    <subcellularLocation>
        <location evidence="1">Golgi apparatus membrane</location>
        <topology evidence="1">Single-pass type IV membrane protein</topology>
    </subcellularLocation>
</comment>
<accession>A0A0P4VJF0</accession>
<comment type="similarity">
    <text evidence="2 10">Belongs to the GOSR1 family.</text>
</comment>
<dbReference type="GO" id="GO:0005801">
    <property type="term" value="C:cis-Golgi network"/>
    <property type="evidence" value="ECO:0007669"/>
    <property type="project" value="InterPro"/>
</dbReference>
<comment type="subunit">
    <text evidence="10">Component of several multiprotein Golgi SNARE complexes.</text>
</comment>
<dbReference type="GO" id="GO:0015031">
    <property type="term" value="P:protein transport"/>
    <property type="evidence" value="ECO:0007669"/>
    <property type="project" value="UniProtKB-KW"/>
</dbReference>
<dbReference type="GO" id="GO:0006888">
    <property type="term" value="P:endoplasmic reticulum to Golgi vesicle-mediated transport"/>
    <property type="evidence" value="ECO:0007669"/>
    <property type="project" value="InterPro"/>
</dbReference>
<evidence type="ECO:0000256" key="8">
    <source>
        <dbReference type="ARBA" id="ARBA00023034"/>
    </source>
</evidence>
<evidence type="ECO:0000256" key="10">
    <source>
        <dbReference type="PIRNR" id="PIRNR027109"/>
    </source>
</evidence>
<dbReference type="PANTHER" id="PTHR21094">
    <property type="entry name" value="GOS-28 SNARE- RELATED"/>
    <property type="match status" value="1"/>
</dbReference>
<dbReference type="InterPro" id="IPR023601">
    <property type="entry name" value="Golgi_SNAP_su1"/>
</dbReference>
<keyword evidence="6 10" id="KW-0653">Protein transport</keyword>
<sequence length="234" mass="27100">MSSTSYEDLRKQARRLENEIDLNLISFCKLCAGKVENDKGEGVTEPLLASERGRDVEAASLEIEGLLLQLKAINEQMSEMPINSTGFAQHTLQRHREILADYSSEFNKTLDNYRARKNKEDLLRNVRTDMNYKPSTSSGLNRRMDLYLKENEHIRSSSRLIDDQISIAVETREELMSQRLTMKKLQTRLHDVSSRLPIVNSLLHRINFRRRRDSFIVGLVVFICTILLLTALFR</sequence>
<dbReference type="GO" id="GO:0048219">
    <property type="term" value="P:inter-Golgi cisterna vesicle-mediated transport"/>
    <property type="evidence" value="ECO:0007669"/>
    <property type="project" value="TreeGrafter"/>
</dbReference>
<dbReference type="GO" id="GO:0031201">
    <property type="term" value="C:SNARE complex"/>
    <property type="evidence" value="ECO:0007669"/>
    <property type="project" value="TreeGrafter"/>
</dbReference>
<keyword evidence="5 11" id="KW-0812">Transmembrane</keyword>
<evidence type="ECO:0000256" key="9">
    <source>
        <dbReference type="ARBA" id="ARBA00023136"/>
    </source>
</evidence>
<dbReference type="GO" id="GO:0000139">
    <property type="term" value="C:Golgi membrane"/>
    <property type="evidence" value="ECO:0007669"/>
    <property type="project" value="UniProtKB-SubCell"/>
</dbReference>
<keyword evidence="9 10" id="KW-0472">Membrane</keyword>
<evidence type="ECO:0000256" key="2">
    <source>
        <dbReference type="ARBA" id="ARBA00008473"/>
    </source>
</evidence>
<protein>
    <recommendedName>
        <fullName evidence="3 10">Golgi SNAP receptor complex member 1</fullName>
    </recommendedName>
</protein>
<evidence type="ECO:0000313" key="12">
    <source>
        <dbReference type="EMBL" id="JAI55115.1"/>
    </source>
</evidence>
<keyword evidence="8 10" id="KW-0333">Golgi apparatus</keyword>
<evidence type="ECO:0000256" key="11">
    <source>
        <dbReference type="SAM" id="Phobius"/>
    </source>
</evidence>
<keyword evidence="10" id="KW-0931">ER-Golgi transport</keyword>
<evidence type="ECO:0000256" key="7">
    <source>
        <dbReference type="ARBA" id="ARBA00022989"/>
    </source>
</evidence>
<evidence type="ECO:0000256" key="1">
    <source>
        <dbReference type="ARBA" id="ARBA00004409"/>
    </source>
</evidence>
<dbReference type="PANTHER" id="PTHR21094:SF2">
    <property type="entry name" value="GOLGI SNAP RECEPTOR COMPLEX MEMBER 1"/>
    <property type="match status" value="1"/>
</dbReference>